<keyword evidence="1 6" id="KW-1277">Toxin-antitoxin system</keyword>
<evidence type="ECO:0000256" key="3">
    <source>
        <dbReference type="ARBA" id="ARBA00022723"/>
    </source>
</evidence>
<keyword evidence="3 6" id="KW-0479">Metal-binding</keyword>
<name>A0AAP3V0R8_9PROT</name>
<keyword evidence="4 6" id="KW-0378">Hydrolase</keyword>
<protein>
    <recommendedName>
        <fullName evidence="6">Ribonuclease VapC</fullName>
        <shortName evidence="6">RNase VapC</shortName>
        <ecNumber evidence="6">3.1.-.-</ecNumber>
    </recommendedName>
    <alternativeName>
        <fullName evidence="6">Toxin VapC</fullName>
    </alternativeName>
</protein>
<comment type="function">
    <text evidence="6">Toxic component of a toxin-antitoxin (TA) system. An RNase.</text>
</comment>
<dbReference type="Proteomes" id="UP001301140">
    <property type="component" value="Unassembled WGS sequence"/>
</dbReference>
<keyword evidence="9" id="KW-1185">Reference proteome</keyword>
<dbReference type="GO" id="GO:0000287">
    <property type="term" value="F:magnesium ion binding"/>
    <property type="evidence" value="ECO:0007669"/>
    <property type="project" value="UniProtKB-UniRule"/>
</dbReference>
<dbReference type="PANTHER" id="PTHR35901:SF1">
    <property type="entry name" value="EXONUCLEASE VAPC9"/>
    <property type="match status" value="1"/>
</dbReference>
<evidence type="ECO:0000259" key="7">
    <source>
        <dbReference type="Pfam" id="PF01850"/>
    </source>
</evidence>
<evidence type="ECO:0000256" key="4">
    <source>
        <dbReference type="ARBA" id="ARBA00022801"/>
    </source>
</evidence>
<keyword evidence="2 6" id="KW-0540">Nuclease</keyword>
<feature type="binding site" evidence="6">
    <location>
        <position position="2"/>
    </location>
    <ligand>
        <name>Mg(2+)</name>
        <dbReference type="ChEBI" id="CHEBI:18420"/>
    </ligand>
</feature>
<dbReference type="AlphaFoldDB" id="A0AAP3V0R8"/>
<dbReference type="InterPro" id="IPR051619">
    <property type="entry name" value="TypeII_TA_RNase_PINc/VapC"/>
</dbReference>
<gene>
    <name evidence="6" type="primary">vapC</name>
    <name evidence="8" type="ORF">PZ740_04430</name>
</gene>
<reference evidence="8 9" key="1">
    <citation type="submission" date="2023-03" db="EMBL/GenBank/DDBJ databases">
        <title>YIM 152171 draft genome.</title>
        <authorList>
            <person name="Yang Z."/>
        </authorList>
    </citation>
    <scope>NUCLEOTIDE SEQUENCE [LARGE SCALE GENOMIC DNA]</scope>
    <source>
        <strain evidence="8 9">YIM 152171</strain>
    </source>
</reference>
<proteinExistence type="inferred from homology"/>
<dbReference type="EMBL" id="JARGEQ010000027">
    <property type="protein sequence ID" value="MDF1585634.1"/>
    <property type="molecule type" value="Genomic_DNA"/>
</dbReference>
<evidence type="ECO:0000256" key="6">
    <source>
        <dbReference type="HAMAP-Rule" id="MF_00265"/>
    </source>
</evidence>
<feature type="binding site" evidence="6">
    <location>
        <position position="94"/>
    </location>
    <ligand>
        <name>Mg(2+)</name>
        <dbReference type="ChEBI" id="CHEBI:18420"/>
    </ligand>
</feature>
<comment type="similarity">
    <text evidence="6">Belongs to the PINc/VapC protein family.</text>
</comment>
<keyword evidence="5 6" id="KW-0460">Magnesium</keyword>
<accession>A0AAP3V0R8</accession>
<comment type="cofactor">
    <cofactor evidence="6">
        <name>Mg(2+)</name>
        <dbReference type="ChEBI" id="CHEBI:18420"/>
    </cofactor>
</comment>
<feature type="domain" description="PIN" evidence="7">
    <location>
        <begin position="2"/>
        <end position="115"/>
    </location>
</feature>
<dbReference type="InterPro" id="IPR044153">
    <property type="entry name" value="PIN_Pae0151-like"/>
</dbReference>
<sequence length="143" mass="15234">MDASAVAKWFLPEPWQEEALALLAHRERLAAPDILAPELRGVLARRCRRGEVAEAEARAAIATFEAAGLVLHPSPPLLAAAFELALAARHGVYDCVYLALAVQLDAPLVTGDEKLVAKMARLGMPVRLVPVREIASILPGAAS</sequence>
<dbReference type="PANTHER" id="PTHR35901">
    <property type="entry name" value="RIBONUCLEASE VAPC3"/>
    <property type="match status" value="1"/>
</dbReference>
<comment type="caution">
    <text evidence="8">The sequence shown here is derived from an EMBL/GenBank/DDBJ whole genome shotgun (WGS) entry which is preliminary data.</text>
</comment>
<keyword evidence="6" id="KW-0800">Toxin</keyword>
<dbReference type="Pfam" id="PF01850">
    <property type="entry name" value="PIN"/>
    <property type="match status" value="1"/>
</dbReference>
<dbReference type="Gene3D" id="3.40.50.1010">
    <property type="entry name" value="5'-nuclease"/>
    <property type="match status" value="1"/>
</dbReference>
<dbReference type="InterPro" id="IPR022907">
    <property type="entry name" value="VapC_family"/>
</dbReference>
<evidence type="ECO:0000313" key="9">
    <source>
        <dbReference type="Proteomes" id="UP001301140"/>
    </source>
</evidence>
<dbReference type="HAMAP" id="MF_00265">
    <property type="entry name" value="VapC_Nob1"/>
    <property type="match status" value="1"/>
</dbReference>
<dbReference type="InterPro" id="IPR029060">
    <property type="entry name" value="PIN-like_dom_sf"/>
</dbReference>
<organism evidence="8 9">
    <name type="scientific">Marinimicrococcus flavescens</name>
    <dbReference type="NCBI Taxonomy" id="3031815"/>
    <lineage>
        <taxon>Bacteria</taxon>
        <taxon>Pseudomonadati</taxon>
        <taxon>Pseudomonadota</taxon>
        <taxon>Alphaproteobacteria</taxon>
        <taxon>Geminicoccales</taxon>
        <taxon>Geminicoccaceae</taxon>
        <taxon>Marinimicrococcus</taxon>
    </lineage>
</organism>
<dbReference type="InterPro" id="IPR002716">
    <property type="entry name" value="PIN_dom"/>
</dbReference>
<dbReference type="GO" id="GO:0016787">
    <property type="term" value="F:hydrolase activity"/>
    <property type="evidence" value="ECO:0007669"/>
    <property type="project" value="UniProtKB-KW"/>
</dbReference>
<evidence type="ECO:0000313" key="8">
    <source>
        <dbReference type="EMBL" id="MDF1585634.1"/>
    </source>
</evidence>
<evidence type="ECO:0000256" key="2">
    <source>
        <dbReference type="ARBA" id="ARBA00022722"/>
    </source>
</evidence>
<dbReference type="RefSeq" id="WP_327788056.1">
    <property type="nucleotide sequence ID" value="NZ_JARGEQ010000027.1"/>
</dbReference>
<dbReference type="GO" id="GO:0004540">
    <property type="term" value="F:RNA nuclease activity"/>
    <property type="evidence" value="ECO:0007669"/>
    <property type="project" value="InterPro"/>
</dbReference>
<evidence type="ECO:0000256" key="1">
    <source>
        <dbReference type="ARBA" id="ARBA00022649"/>
    </source>
</evidence>
<dbReference type="SUPFAM" id="SSF88723">
    <property type="entry name" value="PIN domain-like"/>
    <property type="match status" value="1"/>
</dbReference>
<dbReference type="GO" id="GO:0090729">
    <property type="term" value="F:toxin activity"/>
    <property type="evidence" value="ECO:0007669"/>
    <property type="project" value="UniProtKB-KW"/>
</dbReference>
<evidence type="ECO:0000256" key="5">
    <source>
        <dbReference type="ARBA" id="ARBA00022842"/>
    </source>
</evidence>
<dbReference type="EC" id="3.1.-.-" evidence="6"/>
<dbReference type="CDD" id="cd09873">
    <property type="entry name" value="PIN_Pae0151-like"/>
    <property type="match status" value="1"/>
</dbReference>